<gene>
    <name evidence="2" type="ORF">DYH56_14175</name>
</gene>
<protein>
    <submittedName>
        <fullName evidence="2">IS3 family transposase</fullName>
    </submittedName>
</protein>
<dbReference type="PROSITE" id="PS50994">
    <property type="entry name" value="INTEGRASE"/>
    <property type="match status" value="1"/>
</dbReference>
<proteinExistence type="predicted"/>
<dbReference type="InterPro" id="IPR012337">
    <property type="entry name" value="RNaseH-like_sf"/>
</dbReference>
<feature type="domain" description="Integrase catalytic" evidence="1">
    <location>
        <begin position="152"/>
        <end position="315"/>
    </location>
</feature>
<dbReference type="InterPro" id="IPR048020">
    <property type="entry name" value="Transpos_IS3"/>
</dbReference>
<name>A0ABX9KDI9_9FUSO</name>
<dbReference type="PANTHER" id="PTHR46889:SF4">
    <property type="entry name" value="TRANSPOSASE INSO FOR INSERTION SEQUENCE ELEMENT IS911B-RELATED"/>
    <property type="match status" value="1"/>
</dbReference>
<dbReference type="InterPro" id="IPR050900">
    <property type="entry name" value="Transposase_IS3/IS150/IS904"/>
</dbReference>
<dbReference type="InterPro" id="IPR001584">
    <property type="entry name" value="Integrase_cat-core"/>
</dbReference>
<dbReference type="SUPFAM" id="SSF53098">
    <property type="entry name" value="Ribonuclease H-like"/>
    <property type="match status" value="1"/>
</dbReference>
<dbReference type="Pfam" id="PF13333">
    <property type="entry name" value="rve_2"/>
    <property type="match status" value="1"/>
</dbReference>
<dbReference type="InterPro" id="IPR036397">
    <property type="entry name" value="RNaseH_sf"/>
</dbReference>
<evidence type="ECO:0000259" key="1">
    <source>
        <dbReference type="PROSITE" id="PS50994"/>
    </source>
</evidence>
<evidence type="ECO:0000313" key="2">
    <source>
        <dbReference type="EMBL" id="REI39597.1"/>
    </source>
</evidence>
<dbReference type="EMBL" id="QUAJ01000038">
    <property type="protein sequence ID" value="REI39597.1"/>
    <property type="molecule type" value="Genomic_DNA"/>
</dbReference>
<comment type="caution">
    <text evidence="2">The sequence shown here is derived from an EMBL/GenBank/DDBJ whole genome shotgun (WGS) entry which is preliminary data.</text>
</comment>
<evidence type="ECO:0000313" key="3">
    <source>
        <dbReference type="Proteomes" id="UP000263486"/>
    </source>
</evidence>
<dbReference type="Pfam" id="PF00665">
    <property type="entry name" value="rve"/>
    <property type="match status" value="1"/>
</dbReference>
<organism evidence="2 3">
    <name type="scientific">Psychrilyobacter piezotolerans</name>
    <dbReference type="NCBI Taxonomy" id="2293438"/>
    <lineage>
        <taxon>Bacteria</taxon>
        <taxon>Fusobacteriati</taxon>
        <taxon>Fusobacteriota</taxon>
        <taxon>Fusobacteriia</taxon>
        <taxon>Fusobacteriales</taxon>
        <taxon>Fusobacteriaceae</taxon>
        <taxon>Psychrilyobacter</taxon>
    </lineage>
</organism>
<reference evidence="2 3" key="1">
    <citation type="submission" date="2018-08" db="EMBL/GenBank/DDBJ databases">
        <title>Draft genome sequence of Psychrilyobacter sp. strain SD5 isolated from Black Sea water.</title>
        <authorList>
            <person name="Yadav S."/>
            <person name="Villanueva L."/>
            <person name="Damste J.S.S."/>
        </authorList>
    </citation>
    <scope>NUCLEOTIDE SEQUENCE [LARGE SCALE GENOMIC DNA]</scope>
    <source>
        <strain evidence="2 3">SD5</strain>
    </source>
</reference>
<dbReference type="Proteomes" id="UP000263486">
    <property type="component" value="Unassembled WGS sequence"/>
</dbReference>
<keyword evidence="3" id="KW-1185">Reference proteome</keyword>
<sequence length="315" mass="37514">MFGRRGRIPKNGGGVFKKVKENNWEVKTRDKYKVIEELSAKYPIYRLCALSKVSKSGYYKWKNRKIILSNKDIEDLRIKEVLLEAHKKYRGIYGKLRLCAYANLKLNIKINHKRIYRLMKELGIKSVIRKKKYLRKYIPGKSVDNNLKRKFKASEPLEKICMDITYIPLGQKKFLFMNAAKDLYNNEIIACDLSLRNSIKLVQNTIYKILKMPLKKECIIHTDQGFQYTRKEYCDILKMHNVKQSMSRKGNCWDNAPIESFFSHFKSELIYLLKEGIPIEVLKREIHKYMEFYNEERIQLKLKGLSPIEYRKQAF</sequence>
<accession>A0ABX9KDI9</accession>
<dbReference type="PANTHER" id="PTHR46889">
    <property type="entry name" value="TRANSPOSASE INSF FOR INSERTION SEQUENCE IS3B-RELATED"/>
    <property type="match status" value="1"/>
</dbReference>
<dbReference type="Gene3D" id="3.30.420.10">
    <property type="entry name" value="Ribonuclease H-like superfamily/Ribonuclease H"/>
    <property type="match status" value="1"/>
</dbReference>
<dbReference type="InterPro" id="IPR025948">
    <property type="entry name" value="HTH-like_dom"/>
</dbReference>
<dbReference type="Pfam" id="PF13276">
    <property type="entry name" value="HTH_21"/>
    <property type="match status" value="1"/>
</dbReference>
<dbReference type="NCBIfam" id="NF033516">
    <property type="entry name" value="transpos_IS3"/>
    <property type="match status" value="1"/>
</dbReference>